<dbReference type="RefSeq" id="WP_320756497.1">
    <property type="nucleotide sequence ID" value="NZ_JAWNGB010000003.1"/>
</dbReference>
<evidence type="ECO:0000256" key="1">
    <source>
        <dbReference type="ARBA" id="ARBA00006525"/>
    </source>
</evidence>
<accession>A0AAW9HYB5</accession>
<dbReference type="AlphaFoldDB" id="A0AAW9HYB5"/>
<proteinExistence type="inferred from homology"/>
<organism evidence="3 4">
    <name type="scientific">Actinotignum urinale</name>
    <dbReference type="NCBI Taxonomy" id="190146"/>
    <lineage>
        <taxon>Bacteria</taxon>
        <taxon>Bacillati</taxon>
        <taxon>Actinomycetota</taxon>
        <taxon>Actinomycetes</taxon>
        <taxon>Actinomycetales</taxon>
        <taxon>Actinomycetaceae</taxon>
        <taxon>Actinotignum</taxon>
    </lineage>
</organism>
<comment type="similarity">
    <text evidence="1">Belongs to the DprA/Smf family.</text>
</comment>
<dbReference type="PANTHER" id="PTHR43022">
    <property type="entry name" value="PROTEIN SMF"/>
    <property type="match status" value="1"/>
</dbReference>
<dbReference type="Proteomes" id="UP001281731">
    <property type="component" value="Unassembled WGS sequence"/>
</dbReference>
<dbReference type="InterPro" id="IPR057666">
    <property type="entry name" value="DrpA_SLOG"/>
</dbReference>
<name>A0AAW9HYB5_9ACTO</name>
<dbReference type="SUPFAM" id="SSF102405">
    <property type="entry name" value="MCP/YpsA-like"/>
    <property type="match status" value="1"/>
</dbReference>
<dbReference type="InterPro" id="IPR003488">
    <property type="entry name" value="DprA"/>
</dbReference>
<dbReference type="GO" id="GO:0009294">
    <property type="term" value="P:DNA-mediated transformation"/>
    <property type="evidence" value="ECO:0007669"/>
    <property type="project" value="InterPro"/>
</dbReference>
<evidence type="ECO:0000313" key="3">
    <source>
        <dbReference type="EMBL" id="MDY5154999.1"/>
    </source>
</evidence>
<dbReference type="EMBL" id="JAWNGC010000004">
    <property type="protein sequence ID" value="MDY5154999.1"/>
    <property type="molecule type" value="Genomic_DNA"/>
</dbReference>
<feature type="domain" description="Smf/DprA SLOG" evidence="2">
    <location>
        <begin position="99"/>
        <end position="301"/>
    </location>
</feature>
<evidence type="ECO:0000259" key="2">
    <source>
        <dbReference type="Pfam" id="PF02481"/>
    </source>
</evidence>
<dbReference type="PANTHER" id="PTHR43022:SF1">
    <property type="entry name" value="PROTEIN SMF"/>
    <property type="match status" value="1"/>
</dbReference>
<comment type="caution">
    <text evidence="3">The sequence shown here is derived from an EMBL/GenBank/DDBJ whole genome shotgun (WGS) entry which is preliminary data.</text>
</comment>
<dbReference type="Pfam" id="PF02481">
    <property type="entry name" value="DNA_processg_A"/>
    <property type="match status" value="1"/>
</dbReference>
<reference evidence="3" key="1">
    <citation type="submission" date="2023-10" db="EMBL/GenBank/DDBJ databases">
        <title>Whole Genome based description of the genera Actinobaculum and Actinotignum reveals a complex phylogenetic relationship within the species included in the genus Actinotignum.</title>
        <authorList>
            <person name="Jensen C.S."/>
            <person name="Dargis R."/>
            <person name="Kemp M."/>
            <person name="Christensen J.J."/>
        </authorList>
    </citation>
    <scope>NUCLEOTIDE SEQUENCE</scope>
    <source>
        <strain evidence="3">SLA_B511</strain>
    </source>
</reference>
<sequence>MRAESITYDAESLAAMAWTRIAEGEDVQAVALTENLGYEGALSWLKDAMAGADVPDELRRCVARWSLRCDENIFERDRKSLAQNIGEPGLIFARPGQLFYPRELMDLGNMKPLGLWINGNPHILGASTVSMVGSRQASQAGLNIAEDLAYELAYRGALVCSGGAFGIDAAAHRGALKAGKPTLSVFASGADKFYPLSNQELFENILSTGGAIISESPPGSTPHRHRFLARNRIIAALGKASIIVEAPYRSGAINTAHHALNIGREVGALPERWDNPHYQGSFKLLRNGATLIRNVEDVVELCGWTQGVRQTVSQQSQSFMKKAEMVGGTGQAEMVGRAGAVEPTNQTNEKKLDSHLSLDDPMAGNSLAVRVRDALHARLYWPADKIASEAGVSIREALSGLGLLVMAGIAEESIRGWRLSPNTQRRQNG</sequence>
<protein>
    <submittedName>
        <fullName evidence="3">DNA-processing protein DprA</fullName>
    </submittedName>
</protein>
<evidence type="ECO:0000313" key="4">
    <source>
        <dbReference type="Proteomes" id="UP001281731"/>
    </source>
</evidence>
<dbReference type="NCBIfam" id="TIGR00732">
    <property type="entry name" value="dprA"/>
    <property type="match status" value="1"/>
</dbReference>
<gene>
    <name evidence="3" type="primary">dprA</name>
    <name evidence="3" type="ORF">R6G80_04575</name>
</gene>
<dbReference type="Gene3D" id="3.40.50.450">
    <property type="match status" value="1"/>
</dbReference>